<evidence type="ECO:0000313" key="2">
    <source>
        <dbReference type="Proteomes" id="UP000229498"/>
    </source>
</evidence>
<reference evidence="1 2" key="1">
    <citation type="submission" date="2017-11" db="EMBL/GenBank/DDBJ databases">
        <title>Draft genome sequence of Rhizobiales bacterium SY3-13.</title>
        <authorList>
            <person name="Sun C."/>
        </authorList>
    </citation>
    <scope>NUCLEOTIDE SEQUENCE [LARGE SCALE GENOMIC DNA]</scope>
    <source>
        <strain evidence="1 2">SY3-13</strain>
    </source>
</reference>
<dbReference type="Gene3D" id="1.10.238.160">
    <property type="match status" value="1"/>
</dbReference>
<proteinExistence type="predicted"/>
<dbReference type="PANTHER" id="PTHR36154:SF1">
    <property type="entry name" value="DNA-BINDING TRANSCRIPTIONAL ACTIVATOR ALPA"/>
    <property type="match status" value="1"/>
</dbReference>
<name>A0A2M9FY20_9PROT</name>
<dbReference type="EMBL" id="PHIG01000047">
    <property type="protein sequence ID" value="PJK28357.1"/>
    <property type="molecule type" value="Genomic_DNA"/>
</dbReference>
<accession>A0A2M9FY20</accession>
<dbReference type="Pfam" id="PF05930">
    <property type="entry name" value="Phage_AlpA"/>
    <property type="match status" value="1"/>
</dbReference>
<organism evidence="1 2">
    <name type="scientific">Minwuia thermotolerans</name>
    <dbReference type="NCBI Taxonomy" id="2056226"/>
    <lineage>
        <taxon>Bacteria</taxon>
        <taxon>Pseudomonadati</taxon>
        <taxon>Pseudomonadota</taxon>
        <taxon>Alphaproteobacteria</taxon>
        <taxon>Minwuiales</taxon>
        <taxon>Minwuiaceae</taxon>
        <taxon>Minwuia</taxon>
    </lineage>
</organism>
<sequence length="64" mass="7553">MADHRLLRLKEVLTRTGISRATVYRLIARGEFPRPTHVTPHASRWVDREIDAWIDDRVIDRDMA</sequence>
<dbReference type="PANTHER" id="PTHR36154">
    <property type="entry name" value="DNA-BINDING TRANSCRIPTIONAL ACTIVATOR ALPA"/>
    <property type="match status" value="1"/>
</dbReference>
<dbReference type="OrthoDB" id="1525365at2"/>
<dbReference type="AlphaFoldDB" id="A0A2M9FY20"/>
<dbReference type="InterPro" id="IPR052931">
    <property type="entry name" value="Prophage_regulatory_activator"/>
</dbReference>
<protein>
    <submittedName>
        <fullName evidence="1">AlpA family transcriptional regulator</fullName>
    </submittedName>
</protein>
<gene>
    <name evidence="1" type="ORF">CVT23_18225</name>
</gene>
<dbReference type="InterPro" id="IPR010260">
    <property type="entry name" value="AlpA"/>
</dbReference>
<keyword evidence="2" id="KW-1185">Reference proteome</keyword>
<evidence type="ECO:0000313" key="1">
    <source>
        <dbReference type="EMBL" id="PJK28357.1"/>
    </source>
</evidence>
<dbReference type="Proteomes" id="UP000229498">
    <property type="component" value="Unassembled WGS sequence"/>
</dbReference>
<comment type="caution">
    <text evidence="1">The sequence shown here is derived from an EMBL/GenBank/DDBJ whole genome shotgun (WGS) entry which is preliminary data.</text>
</comment>